<reference evidence="1 2" key="1">
    <citation type="submission" date="2021-03" db="EMBL/GenBank/DDBJ databases">
        <title>Assistant Professor.</title>
        <authorList>
            <person name="Huq M.A."/>
        </authorList>
    </citation>
    <scope>NUCLEOTIDE SEQUENCE [LARGE SCALE GENOMIC DNA]</scope>
    <source>
        <strain evidence="1 2">MAH-29</strain>
    </source>
</reference>
<sequence length="140" mass="16586">MTTTEAKELVHQFEIGRLPKEKWTHEAHFVMALWYCCRQPLPQAIDSIKEGIKKFNISIGGENTDHSGYHETITLFYTRHIINYIVQTDAAKDFDSKLNGLWQQDFLRKDFPLKYYTRELLMSKEARKNWLAPDLQPPWL</sequence>
<dbReference type="RefSeq" id="WP_209142604.1">
    <property type="nucleotide sequence ID" value="NZ_JAGHKO010000011.1"/>
</dbReference>
<name>A0ABS3Z4D3_9BACT</name>
<comment type="caution">
    <text evidence="1">The sequence shown here is derived from an EMBL/GenBank/DDBJ whole genome shotgun (WGS) entry which is preliminary data.</text>
</comment>
<gene>
    <name evidence="1" type="ORF">J7I42_28370</name>
</gene>
<protein>
    <submittedName>
        <fullName evidence="1">Uncharacterized protein</fullName>
    </submittedName>
</protein>
<evidence type="ECO:0000313" key="1">
    <source>
        <dbReference type="EMBL" id="MBO9204236.1"/>
    </source>
</evidence>
<dbReference type="Proteomes" id="UP000677244">
    <property type="component" value="Unassembled WGS sequence"/>
</dbReference>
<evidence type="ECO:0000313" key="2">
    <source>
        <dbReference type="Proteomes" id="UP000677244"/>
    </source>
</evidence>
<accession>A0ABS3Z4D3</accession>
<organism evidence="1 2">
    <name type="scientific">Niastella soli</name>
    <dbReference type="NCBI Taxonomy" id="2821487"/>
    <lineage>
        <taxon>Bacteria</taxon>
        <taxon>Pseudomonadati</taxon>
        <taxon>Bacteroidota</taxon>
        <taxon>Chitinophagia</taxon>
        <taxon>Chitinophagales</taxon>
        <taxon>Chitinophagaceae</taxon>
        <taxon>Niastella</taxon>
    </lineage>
</organism>
<dbReference type="EMBL" id="JAGHKO010000011">
    <property type="protein sequence ID" value="MBO9204236.1"/>
    <property type="molecule type" value="Genomic_DNA"/>
</dbReference>
<keyword evidence="2" id="KW-1185">Reference proteome</keyword>
<proteinExistence type="predicted"/>